<organism evidence="6 7">
    <name type="scientific">Dokdonia ponticola</name>
    <dbReference type="NCBI Taxonomy" id="2041041"/>
    <lineage>
        <taxon>Bacteria</taxon>
        <taxon>Pseudomonadati</taxon>
        <taxon>Bacteroidota</taxon>
        <taxon>Flavobacteriia</taxon>
        <taxon>Flavobacteriales</taxon>
        <taxon>Flavobacteriaceae</taxon>
        <taxon>Dokdonia</taxon>
    </lineage>
</organism>
<reference evidence="7" key="1">
    <citation type="journal article" date="2019" name="Int. J. Syst. Evol. Microbiol.">
        <title>The Global Catalogue of Microorganisms (GCM) 10K type strain sequencing project: providing services to taxonomists for standard genome sequencing and annotation.</title>
        <authorList>
            <consortium name="The Broad Institute Genomics Platform"/>
            <consortium name="The Broad Institute Genome Sequencing Center for Infectious Disease"/>
            <person name="Wu L."/>
            <person name="Ma J."/>
        </authorList>
    </citation>
    <scope>NUCLEOTIDE SEQUENCE [LARGE SCALE GENOMIC DNA]</scope>
    <source>
        <strain evidence="7">YJ-61-S</strain>
    </source>
</reference>
<dbReference type="PROSITE" id="PS00041">
    <property type="entry name" value="HTH_ARAC_FAMILY_1"/>
    <property type="match status" value="1"/>
</dbReference>
<keyword evidence="7" id="KW-1185">Reference proteome</keyword>
<evidence type="ECO:0000256" key="2">
    <source>
        <dbReference type="ARBA" id="ARBA00023125"/>
    </source>
</evidence>
<dbReference type="RefSeq" id="WP_379980404.1">
    <property type="nucleotide sequence ID" value="NZ_JBHSFV010000010.1"/>
</dbReference>
<evidence type="ECO:0000313" key="7">
    <source>
        <dbReference type="Proteomes" id="UP001596043"/>
    </source>
</evidence>
<keyword evidence="4" id="KW-0812">Transmembrane</keyword>
<dbReference type="PANTHER" id="PTHR43280:SF29">
    <property type="entry name" value="ARAC-FAMILY TRANSCRIPTIONAL REGULATOR"/>
    <property type="match status" value="1"/>
</dbReference>
<keyword evidence="4" id="KW-1133">Transmembrane helix</keyword>
<feature type="transmembrane region" description="Helical" evidence="4">
    <location>
        <begin position="129"/>
        <end position="155"/>
    </location>
</feature>
<dbReference type="PRINTS" id="PR00032">
    <property type="entry name" value="HTHARAC"/>
</dbReference>
<dbReference type="EMBL" id="JBHSFV010000010">
    <property type="protein sequence ID" value="MFC4635308.1"/>
    <property type="molecule type" value="Genomic_DNA"/>
</dbReference>
<dbReference type="InterPro" id="IPR018060">
    <property type="entry name" value="HTH_AraC"/>
</dbReference>
<dbReference type="InterPro" id="IPR020449">
    <property type="entry name" value="Tscrpt_reg_AraC-type_HTH"/>
</dbReference>
<keyword evidence="1" id="KW-0805">Transcription regulation</keyword>
<dbReference type="SMART" id="SM00342">
    <property type="entry name" value="HTH_ARAC"/>
    <property type="match status" value="1"/>
</dbReference>
<feature type="transmembrane region" description="Helical" evidence="4">
    <location>
        <begin position="38"/>
        <end position="60"/>
    </location>
</feature>
<dbReference type="PROSITE" id="PS01124">
    <property type="entry name" value="HTH_ARAC_FAMILY_2"/>
    <property type="match status" value="1"/>
</dbReference>
<evidence type="ECO:0000256" key="4">
    <source>
        <dbReference type="SAM" id="Phobius"/>
    </source>
</evidence>
<dbReference type="Gene3D" id="1.10.10.60">
    <property type="entry name" value="Homeodomain-like"/>
    <property type="match status" value="1"/>
</dbReference>
<proteinExistence type="predicted"/>
<feature type="transmembrane region" description="Helical" evidence="4">
    <location>
        <begin position="6"/>
        <end position="26"/>
    </location>
</feature>
<dbReference type="Pfam" id="PF12833">
    <property type="entry name" value="HTH_18"/>
    <property type="match status" value="1"/>
</dbReference>
<keyword evidence="2" id="KW-0238">DNA-binding</keyword>
<comment type="caution">
    <text evidence="6">The sequence shown here is derived from an EMBL/GenBank/DDBJ whole genome shotgun (WGS) entry which is preliminary data.</text>
</comment>
<dbReference type="InterPro" id="IPR009057">
    <property type="entry name" value="Homeodomain-like_sf"/>
</dbReference>
<gene>
    <name evidence="6" type="ORF">ACFO3O_15470</name>
</gene>
<evidence type="ECO:0000256" key="1">
    <source>
        <dbReference type="ARBA" id="ARBA00023015"/>
    </source>
</evidence>
<name>A0ABV9HZP2_9FLAO</name>
<protein>
    <submittedName>
        <fullName evidence="6">Helix-turn-helix domain-containing protein</fullName>
    </submittedName>
</protein>
<feature type="transmembrane region" description="Helical" evidence="4">
    <location>
        <begin position="98"/>
        <end position="117"/>
    </location>
</feature>
<keyword evidence="3" id="KW-0804">Transcription</keyword>
<evidence type="ECO:0000256" key="3">
    <source>
        <dbReference type="ARBA" id="ARBA00023163"/>
    </source>
</evidence>
<keyword evidence="4" id="KW-0472">Membrane</keyword>
<accession>A0ABV9HZP2</accession>
<dbReference type="InterPro" id="IPR018062">
    <property type="entry name" value="HTH_AraC-typ_CS"/>
</dbReference>
<sequence length="348" mass="40114">MRFIDIFLILISSAGLLHGITFAIYLTFFKKKKSITNYLLSLILLIMAFRIGKSVMLNFGDNLEPLFIFSGLALLLLIGPLLRWYVRAMTTTDYKFSFYSLIEIIPFITTFVISFFVPENVFETSHQKVIILFSSILIFCYLHLLTYIFIVINAIKKLKKKNLNQTKSQKAIFEWLRIVIIGFIIIWVSYVSNIVDNSIPYIIGPILYSFVIYFLSFKAYQLKIIDFDGNVFTMNNDSQLFSKLSSLIIDEKLYLESTISLASLSKTIGESNQKTSQVINQYAKQNFNDFINYHRIEEAKKLLINQSHQNYTISSIAFDSGFSSLSSFNSAFKKFQGTTPSIYRKKGI</sequence>
<feature type="domain" description="HTH araC/xylS-type" evidence="5">
    <location>
        <begin position="243"/>
        <end position="346"/>
    </location>
</feature>
<feature type="transmembrane region" description="Helical" evidence="4">
    <location>
        <begin position="198"/>
        <end position="215"/>
    </location>
</feature>
<feature type="transmembrane region" description="Helical" evidence="4">
    <location>
        <begin position="66"/>
        <end position="86"/>
    </location>
</feature>
<evidence type="ECO:0000259" key="5">
    <source>
        <dbReference type="PROSITE" id="PS01124"/>
    </source>
</evidence>
<dbReference type="SUPFAM" id="SSF46689">
    <property type="entry name" value="Homeodomain-like"/>
    <property type="match status" value="1"/>
</dbReference>
<dbReference type="PANTHER" id="PTHR43280">
    <property type="entry name" value="ARAC-FAMILY TRANSCRIPTIONAL REGULATOR"/>
    <property type="match status" value="1"/>
</dbReference>
<dbReference type="Proteomes" id="UP001596043">
    <property type="component" value="Unassembled WGS sequence"/>
</dbReference>
<feature type="transmembrane region" description="Helical" evidence="4">
    <location>
        <begin position="175"/>
        <end position="192"/>
    </location>
</feature>
<evidence type="ECO:0000313" key="6">
    <source>
        <dbReference type="EMBL" id="MFC4635308.1"/>
    </source>
</evidence>